<reference evidence="10 11" key="1">
    <citation type="submission" date="2015-04" db="EMBL/GenBank/DDBJ databases">
        <title>Taxonomic description and genome sequence of Salinicoccus sediminis sp. nov., a novel hyper halotolerant bacterium isolated from marine sediment.</title>
        <authorList>
            <person name="Mathan Kumar R."/>
            <person name="Kaur G."/>
            <person name="Kumar N."/>
            <person name="Kumar A."/>
            <person name="Singh N.K."/>
            <person name="Kaur N."/>
            <person name="Mayilraj S."/>
        </authorList>
    </citation>
    <scope>NUCLEOTIDE SEQUENCE [LARGE SCALE GENOMIC DNA]</scope>
    <source>
        <strain evidence="10 11">SV-16</strain>
    </source>
</reference>
<keyword evidence="2 7" id="KW-0963">Cytoplasm</keyword>
<dbReference type="HAMAP" id="MF_01894">
    <property type="entry name" value="Smc_prok"/>
    <property type="match status" value="1"/>
</dbReference>
<dbReference type="GO" id="GO:0007062">
    <property type="term" value="P:sister chromatid cohesion"/>
    <property type="evidence" value="ECO:0007669"/>
    <property type="project" value="InterPro"/>
</dbReference>
<evidence type="ECO:0000256" key="5">
    <source>
        <dbReference type="ARBA" id="ARBA00023054"/>
    </source>
</evidence>
<comment type="similarity">
    <text evidence="7">Belongs to the SMC family.</text>
</comment>
<dbReference type="GO" id="GO:0005694">
    <property type="term" value="C:chromosome"/>
    <property type="evidence" value="ECO:0007669"/>
    <property type="project" value="InterPro"/>
</dbReference>
<protein>
    <recommendedName>
        <fullName evidence="7">Chromosome partition protein Smc</fullName>
    </recommendedName>
</protein>
<dbReference type="FunFam" id="3.40.50.300:FF:000901">
    <property type="entry name" value="Chromosome partition protein Smc"/>
    <property type="match status" value="1"/>
</dbReference>
<keyword evidence="3 7" id="KW-0547">Nucleotide-binding</keyword>
<comment type="domain">
    <text evidence="7">Contains large globular domains required for ATP hydrolysis at each terminus and a third globular domain forming a flexible hinge near the middle of the molecule. These domains are separated by coiled-coil structures.</text>
</comment>
<dbReference type="PANTHER" id="PTHR43977">
    <property type="entry name" value="STRUCTURAL MAINTENANCE OF CHROMOSOMES PROTEIN 3"/>
    <property type="match status" value="1"/>
</dbReference>
<comment type="subunit">
    <text evidence="7">Homodimer.</text>
</comment>
<evidence type="ECO:0000256" key="8">
    <source>
        <dbReference type="SAM" id="MobiDB-lite"/>
    </source>
</evidence>
<comment type="caution">
    <text evidence="10">The sequence shown here is derived from an EMBL/GenBank/DDBJ whole genome shotgun (WGS) entry which is preliminary data.</text>
</comment>
<dbReference type="GO" id="GO:0006260">
    <property type="term" value="P:DNA replication"/>
    <property type="evidence" value="ECO:0007669"/>
    <property type="project" value="UniProtKB-UniRule"/>
</dbReference>
<feature type="binding site" evidence="7">
    <location>
        <begin position="33"/>
        <end position="40"/>
    </location>
    <ligand>
        <name>ATP</name>
        <dbReference type="ChEBI" id="CHEBI:30616"/>
    </ligand>
</feature>
<dbReference type="Pfam" id="PF02463">
    <property type="entry name" value="SMC_N"/>
    <property type="match status" value="1"/>
</dbReference>
<dbReference type="PATRIC" id="fig|1432562.3.peg.21"/>
<dbReference type="RefSeq" id="WP_046510778.1">
    <property type="nucleotide sequence ID" value="NZ_LAYZ01000001.1"/>
</dbReference>
<keyword evidence="11" id="KW-1185">Reference proteome</keyword>
<dbReference type="GO" id="GO:0007059">
    <property type="term" value="P:chromosome segregation"/>
    <property type="evidence" value="ECO:0007669"/>
    <property type="project" value="UniProtKB-UniRule"/>
</dbReference>
<dbReference type="InterPro" id="IPR011890">
    <property type="entry name" value="SMC_prok"/>
</dbReference>
<dbReference type="GO" id="GO:0016887">
    <property type="term" value="F:ATP hydrolysis activity"/>
    <property type="evidence" value="ECO:0007669"/>
    <property type="project" value="InterPro"/>
</dbReference>
<dbReference type="GO" id="GO:0003677">
    <property type="term" value="F:DNA binding"/>
    <property type="evidence" value="ECO:0007669"/>
    <property type="project" value="UniProtKB-UniRule"/>
</dbReference>
<feature type="domain" description="SMC hinge" evidence="9">
    <location>
        <begin position="519"/>
        <end position="638"/>
    </location>
</feature>
<evidence type="ECO:0000256" key="6">
    <source>
        <dbReference type="ARBA" id="ARBA00023125"/>
    </source>
</evidence>
<evidence type="ECO:0000256" key="7">
    <source>
        <dbReference type="HAMAP-Rule" id="MF_01894"/>
    </source>
</evidence>
<evidence type="ECO:0000256" key="2">
    <source>
        <dbReference type="ARBA" id="ARBA00022490"/>
    </source>
</evidence>
<dbReference type="InterPro" id="IPR003395">
    <property type="entry name" value="RecF/RecN/SMC_N"/>
</dbReference>
<evidence type="ECO:0000256" key="3">
    <source>
        <dbReference type="ARBA" id="ARBA00022741"/>
    </source>
</evidence>
<sequence length="1184" mass="135068">MVYLKAIEAHGFKSFADKVDIKFDSGVTAVVGPNGSGKSNITDAIRWVLGEQSARTIRGVKMEDVIFNGTSGRKAMNYAQVGLVLDNRSRKLAIDADKVTITRKLYRNGDSEYYINEDKCRLKEINELFLDSGLGKNAYNIISQGEVDEVLKARPEQRRNLIEETAGVMKYKLRKKESEKRLEDTAQNLSRVNDIIQELESRVTRLERESAVAEEYLALKEEMSRSDIEVTVYDINALATLLHKEEAAYHATEKKASECRHAQEEMNRKMSELQGARDKYDSENKELNSRLVELSKRLENTSGRIDLYKERKNNKGQLVEELKVRLSEQNSRVESLDAQKAEADGTAEFLDARASELKKSLRESKEQQRYLTEDQGDEIEKLKDSYYDLMVEKTTLENERRREETEQSRLDGSLRQKEERLATLRQDYEKEAAEHGGLVEEKEKTGAELAEARERYLAEKKALTELNRKYDEEQEKLHKANRFIEQQASKLEMLKNLQNEYRGYYPGVRAILKNRDRVGGVRGSVGELISTENRYMTALDTALGAQAQNIIMASEQDAKKAISYLKEKKSGFATFLPMDVIRPRSLSGEIRRQVENSHIEARVLADIAVADHDLSDIVHHLLGTTVVTGNIDDAGALARHINHRARIVTMDGETIMPGGAMSGGSKNTKSSIIESQREMAETKEKLAEYKGKLERMKTIVSDLGEEVSVQMEKLSKQESTGEKLAERHEEAESAADRLGYQLEAKAETMAVLEDELKSLGRTEEVRDYAGLIKEAEEKLAGLDERIRLMSASDKEKKEKLAALTDEAHAAEREYTAVKERTSHNSAEQERIASELEAAREAVRETEAQQQMVSEDLEGMDIDALEKEKRELSIEVEKLYEKTEAMSGRQHEIRMEYNAITEKRDRISKELEECQEILRNHTGKKEKLDVKMEQKIEYLSENYRLTYERAKEEYDDFSDIDQKRMQISLNKKSIEELGPVNLGAIEEFERVNERYSFLKAQEADLLEARSTLLEVISEMDGEVAVRFREAFRQVNEHFGEVFREMFGGGQAELRLTVEDDYLESGVEIYAQPPGKKLSSLSLLSGGERALTAISLLFSILKVRVSPFIILDEVEAALDESNVLRYAKYLKQLAENTQFIVITHRKGTMEESDRLFGVTMQERGVSQLISVDLKNYEEKVREEETV</sequence>
<dbReference type="AlphaFoldDB" id="A0A0M2SNN2"/>
<dbReference type="Gene3D" id="3.40.50.300">
    <property type="entry name" value="P-loop containing nucleotide triphosphate hydrolases"/>
    <property type="match status" value="2"/>
</dbReference>
<comment type="function">
    <text evidence="7">Required for chromosome condensation and partitioning.</text>
</comment>
<dbReference type="Gene3D" id="3.30.70.1620">
    <property type="match status" value="1"/>
</dbReference>
<dbReference type="PIRSF" id="PIRSF005719">
    <property type="entry name" value="SMC"/>
    <property type="match status" value="1"/>
</dbReference>
<dbReference type="Pfam" id="PF06470">
    <property type="entry name" value="SMC_hinge"/>
    <property type="match status" value="1"/>
</dbReference>
<dbReference type="InterPro" id="IPR024704">
    <property type="entry name" value="SMC"/>
</dbReference>
<gene>
    <name evidence="7" type="primary">smc</name>
    <name evidence="10" type="ORF">WN59_00105</name>
</gene>
<proteinExistence type="inferred from homology"/>
<dbReference type="GO" id="GO:0005737">
    <property type="term" value="C:cytoplasm"/>
    <property type="evidence" value="ECO:0007669"/>
    <property type="project" value="UniProtKB-SubCell"/>
</dbReference>
<dbReference type="InterPro" id="IPR027417">
    <property type="entry name" value="P-loop_NTPase"/>
</dbReference>
<dbReference type="NCBIfam" id="TIGR02168">
    <property type="entry name" value="SMC_prok_B"/>
    <property type="match status" value="1"/>
</dbReference>
<dbReference type="InterPro" id="IPR036277">
    <property type="entry name" value="SMC_hinge_sf"/>
</dbReference>
<dbReference type="SMART" id="SM00968">
    <property type="entry name" value="SMC_hinge"/>
    <property type="match status" value="1"/>
</dbReference>
<dbReference type="InterPro" id="IPR010935">
    <property type="entry name" value="SMC_hinge"/>
</dbReference>
<dbReference type="GO" id="GO:0005524">
    <property type="term" value="F:ATP binding"/>
    <property type="evidence" value="ECO:0007669"/>
    <property type="project" value="UniProtKB-UniRule"/>
</dbReference>
<evidence type="ECO:0000256" key="1">
    <source>
        <dbReference type="ARBA" id="ARBA00004496"/>
    </source>
</evidence>
<feature type="coiled-coil region" evidence="7">
    <location>
        <begin position="742"/>
        <end position="916"/>
    </location>
</feature>
<keyword evidence="5 7" id="KW-0175">Coiled coil</keyword>
<evidence type="ECO:0000313" key="10">
    <source>
        <dbReference type="EMBL" id="KKK35281.1"/>
    </source>
</evidence>
<dbReference type="Gene3D" id="1.20.1060.20">
    <property type="match status" value="1"/>
</dbReference>
<dbReference type="SUPFAM" id="SSF75553">
    <property type="entry name" value="Smc hinge domain"/>
    <property type="match status" value="1"/>
</dbReference>
<feature type="coiled-coil region" evidence="7">
    <location>
        <begin position="672"/>
        <end position="706"/>
    </location>
</feature>
<accession>A0A0M2SNN2</accession>
<dbReference type="GO" id="GO:0030261">
    <property type="term" value="P:chromosome condensation"/>
    <property type="evidence" value="ECO:0007669"/>
    <property type="project" value="InterPro"/>
</dbReference>
<keyword evidence="4 7" id="KW-0067">ATP-binding</keyword>
<dbReference type="STRING" id="1432562.WN59_00105"/>
<evidence type="ECO:0000313" key="11">
    <source>
        <dbReference type="Proteomes" id="UP000034287"/>
    </source>
</evidence>
<comment type="subcellular location">
    <subcellularLocation>
        <location evidence="1 7">Cytoplasm</location>
    </subcellularLocation>
</comment>
<dbReference type="FunFam" id="3.40.50.300:FF:000984">
    <property type="entry name" value="Chromosome partition protein Smc"/>
    <property type="match status" value="1"/>
</dbReference>
<evidence type="ECO:0000256" key="4">
    <source>
        <dbReference type="ARBA" id="ARBA00022840"/>
    </source>
</evidence>
<dbReference type="EMBL" id="LAYZ01000001">
    <property type="protein sequence ID" value="KKK35281.1"/>
    <property type="molecule type" value="Genomic_DNA"/>
</dbReference>
<dbReference type="Gene3D" id="1.10.287.1490">
    <property type="match status" value="1"/>
</dbReference>
<evidence type="ECO:0000259" key="9">
    <source>
        <dbReference type="SMART" id="SM00968"/>
    </source>
</evidence>
<dbReference type="SUPFAM" id="SSF52540">
    <property type="entry name" value="P-loop containing nucleoside triphosphate hydrolases"/>
    <property type="match status" value="1"/>
</dbReference>
<dbReference type="Gene3D" id="6.10.140.1720">
    <property type="match status" value="1"/>
</dbReference>
<dbReference type="Proteomes" id="UP000034287">
    <property type="component" value="Unassembled WGS sequence"/>
</dbReference>
<organism evidence="10 11">
    <name type="scientific">Salinicoccus sediminis</name>
    <dbReference type="NCBI Taxonomy" id="1432562"/>
    <lineage>
        <taxon>Bacteria</taxon>
        <taxon>Bacillati</taxon>
        <taxon>Bacillota</taxon>
        <taxon>Bacilli</taxon>
        <taxon>Bacillales</taxon>
        <taxon>Staphylococcaceae</taxon>
        <taxon>Salinicoccus</taxon>
    </lineage>
</organism>
<dbReference type="OrthoDB" id="9808768at2"/>
<feature type="coiled-coil region" evidence="7">
    <location>
        <begin position="168"/>
        <end position="216"/>
    </location>
</feature>
<feature type="region of interest" description="Disordered" evidence="8">
    <location>
        <begin position="397"/>
        <end position="418"/>
    </location>
</feature>
<name>A0A0M2SNN2_9STAP</name>
<keyword evidence="6 7" id="KW-0238">DNA-binding</keyword>